<sequence length="457" mass="48351">MEIRVFAPTGALGAGFDLEGFRRGVDLRPDVIACDAGSTDSGPSALGSGRPKLSNEAVRRDLRHLLRARDELGVPLVIGSCGTSGRDDGVDLVADLVREIAGEERLDLRMGLVYSDQPAERLVALWDDGAIVPLPHAPAVTSEVLTDSHVVAMMGVEPIQRLLVAGCDVVLAGRASDTALFAALPALRGADPGLTWHAAKTIECGAACAVPPSANGLFVHLRDDHFEVTTVAPGSRLTPRSVAAHTLYENADPHRVLEPGGALVTTDAVYEQVDDQTVRVSGAEFEPADGYTVKLEGARLVGHQTVVIGGVRDEVVIRRLPELLAMAGDYFEAKIADVFDGQVDPDTVDIDFRIYGAGAVLGEHEPDKLTPGEVGVLVTVTAPTQQVAHSIATFVAHATSHLPVPEYDGLVTTVAYPFSPPEIDRGPLYEFTLNHVVTGIGPHDLFRTTTETIGGEG</sequence>
<dbReference type="EMBL" id="JAVIZJ010000004">
    <property type="protein sequence ID" value="MDR6210019.1"/>
    <property type="molecule type" value="Genomic_DNA"/>
</dbReference>
<evidence type="ECO:0000313" key="2">
    <source>
        <dbReference type="Proteomes" id="UP001261666"/>
    </source>
</evidence>
<keyword evidence="2" id="KW-1185">Reference proteome</keyword>
<organism evidence="1 2">
    <name type="scientific">Nocardioides zeae</name>
    <dbReference type="NCBI Taxonomy" id="1457234"/>
    <lineage>
        <taxon>Bacteria</taxon>
        <taxon>Bacillati</taxon>
        <taxon>Actinomycetota</taxon>
        <taxon>Actinomycetes</taxon>
        <taxon>Propionibacteriales</taxon>
        <taxon>Nocardioidaceae</taxon>
        <taxon>Nocardioides</taxon>
    </lineage>
</organism>
<protein>
    <submittedName>
        <fullName evidence="1">Uncharacterized protein</fullName>
    </submittedName>
</protein>
<name>A0ACC6IH60_9ACTN</name>
<proteinExistence type="predicted"/>
<reference evidence="1" key="1">
    <citation type="submission" date="2023-08" db="EMBL/GenBank/DDBJ databases">
        <title>Functional and genomic diversity of the sorghum phyllosphere microbiome.</title>
        <authorList>
            <person name="Shade A."/>
        </authorList>
    </citation>
    <scope>NUCLEOTIDE SEQUENCE</scope>
    <source>
        <strain evidence="1">SORGH_AS_0885</strain>
    </source>
</reference>
<comment type="caution">
    <text evidence="1">The sequence shown here is derived from an EMBL/GenBank/DDBJ whole genome shotgun (WGS) entry which is preliminary data.</text>
</comment>
<gene>
    <name evidence="1" type="ORF">QE364_001726</name>
</gene>
<accession>A0ACC6IH60</accession>
<evidence type="ECO:0000313" key="1">
    <source>
        <dbReference type="EMBL" id="MDR6210019.1"/>
    </source>
</evidence>
<dbReference type="Proteomes" id="UP001261666">
    <property type="component" value="Unassembled WGS sequence"/>
</dbReference>